<feature type="region of interest" description="Disordered" evidence="1">
    <location>
        <begin position="1"/>
        <end position="21"/>
    </location>
</feature>
<gene>
    <name evidence="3" type="ORF">HDA36_004031</name>
</gene>
<dbReference type="Proteomes" id="UP000572635">
    <property type="component" value="Unassembled WGS sequence"/>
</dbReference>
<evidence type="ECO:0000313" key="3">
    <source>
        <dbReference type="EMBL" id="MBB5433947.1"/>
    </source>
</evidence>
<name>A0A7W8VF20_9ACTN</name>
<evidence type="ECO:0000256" key="1">
    <source>
        <dbReference type="SAM" id="MobiDB-lite"/>
    </source>
</evidence>
<feature type="compositionally biased region" description="Polar residues" evidence="1">
    <location>
        <begin position="8"/>
        <end position="18"/>
    </location>
</feature>
<organism evidence="3 4">
    <name type="scientific">Nocardiopsis composta</name>
    <dbReference type="NCBI Taxonomy" id="157465"/>
    <lineage>
        <taxon>Bacteria</taxon>
        <taxon>Bacillati</taxon>
        <taxon>Actinomycetota</taxon>
        <taxon>Actinomycetes</taxon>
        <taxon>Streptosporangiales</taxon>
        <taxon>Nocardiopsidaceae</taxon>
        <taxon>Nocardiopsis</taxon>
    </lineage>
</organism>
<accession>A0A7W8VF20</accession>
<dbReference type="AlphaFoldDB" id="A0A7W8VF20"/>
<proteinExistence type="predicted"/>
<dbReference type="RefSeq" id="WP_184394148.1">
    <property type="nucleotide sequence ID" value="NZ_BAAAJD010000040.1"/>
</dbReference>
<protein>
    <recommendedName>
        <fullName evidence="2">DUF397 domain-containing protein</fullName>
    </recommendedName>
</protein>
<evidence type="ECO:0000313" key="4">
    <source>
        <dbReference type="Proteomes" id="UP000572635"/>
    </source>
</evidence>
<dbReference type="EMBL" id="JACHDB010000001">
    <property type="protein sequence ID" value="MBB5433947.1"/>
    <property type="molecule type" value="Genomic_DNA"/>
</dbReference>
<dbReference type="InterPro" id="IPR007278">
    <property type="entry name" value="DUF397"/>
</dbReference>
<feature type="domain" description="DUF397" evidence="2">
    <location>
        <begin position="5"/>
        <end position="57"/>
    </location>
</feature>
<keyword evidence="4" id="KW-1185">Reference proteome</keyword>
<sequence length="58" mass="6530">MLDHTWHKSTYSGGTHQNCLEGRKTGNKALIRDTQNRHLGHLEFPAAEWKAFLAAVKG</sequence>
<dbReference type="Pfam" id="PF04149">
    <property type="entry name" value="DUF397"/>
    <property type="match status" value="1"/>
</dbReference>
<evidence type="ECO:0000259" key="2">
    <source>
        <dbReference type="Pfam" id="PF04149"/>
    </source>
</evidence>
<comment type="caution">
    <text evidence="3">The sequence shown here is derived from an EMBL/GenBank/DDBJ whole genome shotgun (WGS) entry which is preliminary data.</text>
</comment>
<reference evidence="3 4" key="1">
    <citation type="submission" date="2020-08" db="EMBL/GenBank/DDBJ databases">
        <title>Sequencing the genomes of 1000 actinobacteria strains.</title>
        <authorList>
            <person name="Klenk H.-P."/>
        </authorList>
    </citation>
    <scope>NUCLEOTIDE SEQUENCE [LARGE SCALE GENOMIC DNA]</scope>
    <source>
        <strain evidence="3 4">DSM 44551</strain>
    </source>
</reference>